<dbReference type="InterPro" id="IPR002602">
    <property type="entry name" value="DB"/>
</dbReference>
<accession>A0AAF3EY12</accession>
<proteinExistence type="predicted"/>
<name>A0AAF3EY12_9BILA</name>
<dbReference type="PANTHER" id="PTHR46705:SF4">
    <property type="entry name" value="DOMAIN OF UNKNOWN FUNCTION DB DOMAIN-CONTAINING PROTEIN"/>
    <property type="match status" value="1"/>
</dbReference>
<evidence type="ECO:0000313" key="3">
    <source>
        <dbReference type="WBParaSite" id="MBELARI_LOCUS18603"/>
    </source>
</evidence>
<reference evidence="3" key="1">
    <citation type="submission" date="2024-02" db="UniProtKB">
        <authorList>
            <consortium name="WormBaseParasite"/>
        </authorList>
    </citation>
    <scope>IDENTIFICATION</scope>
</reference>
<protein>
    <recommendedName>
        <fullName evidence="1">Domain of unknown function DB domain-containing protein</fullName>
    </recommendedName>
</protein>
<dbReference type="PANTHER" id="PTHR46705">
    <property type="entry name" value="PROTEIN CBG09805"/>
    <property type="match status" value="1"/>
</dbReference>
<dbReference type="Proteomes" id="UP000887575">
    <property type="component" value="Unassembled WGS sequence"/>
</dbReference>
<keyword evidence="2" id="KW-1185">Reference proteome</keyword>
<sequence length="310" mass="33990">MFAEISPKKLRNLFDDVVDRQTGTGYQSWHRGTQIPDRNPRLGHIHRPKLRPIFCGTKIFQISRKSSSPRLRIARISTMISLILGSMAIWHGAQACVASGICGGGLAPSPCYSPIPPVAPTCAGGVGCAPGMACGSYGCYRRTARALSAATFTSEGAVETVSQRQVPAIFGKSRYTPLHEQNVPPPQPPVDPNTLFMACCEQRGLPDACLQKCTFNTYTKEALTRMYFKQDGCPLAASADIQFCAAQGRDHRQCCARNGVTTTLAGGKCLTFCDQRPGNVTLLDYSYISCYERFENMKSCFWYDAVNRFV</sequence>
<evidence type="ECO:0000259" key="1">
    <source>
        <dbReference type="Pfam" id="PF01682"/>
    </source>
</evidence>
<dbReference type="AlphaFoldDB" id="A0AAF3EY12"/>
<evidence type="ECO:0000313" key="2">
    <source>
        <dbReference type="Proteomes" id="UP000887575"/>
    </source>
</evidence>
<organism evidence="2 3">
    <name type="scientific">Mesorhabditis belari</name>
    <dbReference type="NCBI Taxonomy" id="2138241"/>
    <lineage>
        <taxon>Eukaryota</taxon>
        <taxon>Metazoa</taxon>
        <taxon>Ecdysozoa</taxon>
        <taxon>Nematoda</taxon>
        <taxon>Chromadorea</taxon>
        <taxon>Rhabditida</taxon>
        <taxon>Rhabditina</taxon>
        <taxon>Rhabditomorpha</taxon>
        <taxon>Rhabditoidea</taxon>
        <taxon>Rhabditidae</taxon>
        <taxon>Mesorhabditinae</taxon>
        <taxon>Mesorhabditis</taxon>
    </lineage>
</organism>
<dbReference type="Pfam" id="PF01682">
    <property type="entry name" value="DB"/>
    <property type="match status" value="1"/>
</dbReference>
<feature type="domain" description="Domain of unknown function DB" evidence="1">
    <location>
        <begin position="199"/>
        <end position="301"/>
    </location>
</feature>
<dbReference type="WBParaSite" id="MBELARI_LOCUS18603">
    <property type="protein sequence ID" value="MBELARI_LOCUS18603"/>
    <property type="gene ID" value="MBELARI_LOCUS18603"/>
</dbReference>